<protein>
    <recommendedName>
        <fullName evidence="2">ROK family protein</fullName>
    </recommendedName>
</protein>
<dbReference type="AlphaFoldDB" id="A0A382EZH8"/>
<feature type="non-terminal residue" evidence="1">
    <location>
        <position position="1"/>
    </location>
</feature>
<dbReference type="InterPro" id="IPR043129">
    <property type="entry name" value="ATPase_NBD"/>
</dbReference>
<evidence type="ECO:0008006" key="2">
    <source>
        <dbReference type="Google" id="ProtNLM"/>
    </source>
</evidence>
<gene>
    <name evidence="1" type="ORF">METZ01_LOCUS208974</name>
</gene>
<dbReference type="EMBL" id="UINC01047182">
    <property type="protein sequence ID" value="SVB56120.1"/>
    <property type="molecule type" value="Genomic_DNA"/>
</dbReference>
<reference evidence="1" key="1">
    <citation type="submission" date="2018-05" db="EMBL/GenBank/DDBJ databases">
        <authorList>
            <person name="Lanie J.A."/>
            <person name="Ng W.-L."/>
            <person name="Kazmierczak K.M."/>
            <person name="Andrzejewski T.M."/>
            <person name="Davidsen T.M."/>
            <person name="Wayne K.J."/>
            <person name="Tettelin H."/>
            <person name="Glass J.I."/>
            <person name="Rusch D."/>
            <person name="Podicherti R."/>
            <person name="Tsui H.-C.T."/>
            <person name="Winkler M.E."/>
        </authorList>
    </citation>
    <scope>NUCLEOTIDE SEQUENCE</scope>
</reference>
<dbReference type="SUPFAM" id="SSF53067">
    <property type="entry name" value="Actin-like ATPase domain"/>
    <property type="match status" value="1"/>
</dbReference>
<organism evidence="1">
    <name type="scientific">marine metagenome</name>
    <dbReference type="NCBI Taxonomy" id="408172"/>
    <lineage>
        <taxon>unclassified sequences</taxon>
        <taxon>metagenomes</taxon>
        <taxon>ecological metagenomes</taxon>
    </lineage>
</organism>
<dbReference type="Gene3D" id="3.30.420.40">
    <property type="match status" value="1"/>
</dbReference>
<dbReference type="Pfam" id="PF25216">
    <property type="entry name" value="Volactin"/>
    <property type="match status" value="1"/>
</dbReference>
<accession>A0A382EZH8</accession>
<dbReference type="InterPro" id="IPR057363">
    <property type="entry name" value="Volactin"/>
</dbReference>
<sequence>YYCVPAQPIDADFDVEYHKQILNGVFQEIGYKNINVMTEGLAIVYSELAETQYTGIGMSFGAGMCNIVYAFMGMPVFAFSLSRGGDWIDAHAAQHTDETNNVVTAIKEEAGFNIHETNTGIQQAVSIYYESLLTYVVEQFKELYDRTPKKKLPNVTMKMPIVVAGGTSLVGGFVERLSELIKEDFPIPVSEVKHAKEPLFAVCNGLYAAAELSAEQSD</sequence>
<name>A0A382EZH8_9ZZZZ</name>
<proteinExistence type="predicted"/>
<evidence type="ECO:0000313" key="1">
    <source>
        <dbReference type="EMBL" id="SVB56120.1"/>
    </source>
</evidence>